<evidence type="ECO:0000313" key="1">
    <source>
        <dbReference type="EMBL" id="TKW18147.1"/>
    </source>
</evidence>
<dbReference type="PANTHER" id="PTHR35485">
    <property type="entry name" value="OS01G0888900 PROTEIN"/>
    <property type="match status" value="1"/>
</dbReference>
<keyword evidence="2" id="KW-1185">Reference proteome</keyword>
<evidence type="ECO:0000313" key="2">
    <source>
        <dbReference type="Proteomes" id="UP000298652"/>
    </source>
</evidence>
<organism evidence="1 2">
    <name type="scientific">Setaria viridis</name>
    <name type="common">Green bristlegrass</name>
    <name type="synonym">Setaria italica subsp. viridis</name>
    <dbReference type="NCBI Taxonomy" id="4556"/>
    <lineage>
        <taxon>Eukaryota</taxon>
        <taxon>Viridiplantae</taxon>
        <taxon>Streptophyta</taxon>
        <taxon>Embryophyta</taxon>
        <taxon>Tracheophyta</taxon>
        <taxon>Spermatophyta</taxon>
        <taxon>Magnoliopsida</taxon>
        <taxon>Liliopsida</taxon>
        <taxon>Poales</taxon>
        <taxon>Poaceae</taxon>
        <taxon>PACMAD clade</taxon>
        <taxon>Panicoideae</taxon>
        <taxon>Panicodae</taxon>
        <taxon>Paniceae</taxon>
        <taxon>Cenchrinae</taxon>
        <taxon>Setaria</taxon>
    </lineage>
</organism>
<proteinExistence type="predicted"/>
<accession>A0A4U6V375</accession>
<dbReference type="Gramene" id="TKW18147">
    <property type="protein sequence ID" value="TKW18147"/>
    <property type="gene ID" value="SEVIR_5G413900v2"/>
</dbReference>
<dbReference type="Proteomes" id="UP000298652">
    <property type="component" value="Chromosome 5"/>
</dbReference>
<dbReference type="EMBL" id="CM016556">
    <property type="protein sequence ID" value="TKW18147.1"/>
    <property type="molecule type" value="Genomic_DNA"/>
</dbReference>
<sequence length="109" mass="12453">MDEWDGLVPSIYRAIKERRARRYSRCSPTGSAHARFGARVEDSGWEWDQNQWDSDSKVSVATEMTHRRHGSLEELMAGEVGASPEWRRRWPGALSRRRGGRAFSCISGT</sequence>
<protein>
    <submittedName>
        <fullName evidence="1">Uncharacterized protein</fullName>
    </submittedName>
</protein>
<gene>
    <name evidence="1" type="ORF">SEVIR_5G413900v2</name>
</gene>
<reference evidence="1" key="1">
    <citation type="submission" date="2019-03" db="EMBL/GenBank/DDBJ databases">
        <title>WGS assembly of Setaria viridis.</title>
        <authorList>
            <person name="Huang P."/>
            <person name="Jenkins J."/>
            <person name="Grimwood J."/>
            <person name="Barry K."/>
            <person name="Healey A."/>
            <person name="Mamidi S."/>
            <person name="Sreedasyam A."/>
            <person name="Shu S."/>
            <person name="Feldman M."/>
            <person name="Wu J."/>
            <person name="Yu Y."/>
            <person name="Chen C."/>
            <person name="Johnson J."/>
            <person name="Rokhsar D."/>
            <person name="Baxter I."/>
            <person name="Schmutz J."/>
            <person name="Brutnell T."/>
            <person name="Kellogg E."/>
        </authorList>
    </citation>
    <scope>NUCLEOTIDE SEQUENCE [LARGE SCALE GENOMIC DNA]</scope>
</reference>
<dbReference type="PANTHER" id="PTHR35485:SF4">
    <property type="entry name" value="EXPRESSED PROTEIN"/>
    <property type="match status" value="1"/>
</dbReference>
<name>A0A4U6V375_SETVI</name>
<dbReference type="AlphaFoldDB" id="A0A4U6V375"/>